<reference evidence="1" key="2">
    <citation type="submission" date="2014-01" db="EMBL/GenBank/DDBJ databases">
        <title>Evolution of pathogenesis and genome organization in the Tremellales.</title>
        <authorList>
            <person name="Cuomo C."/>
            <person name="Litvintseva A."/>
            <person name="Heitman J."/>
            <person name="Chen Y."/>
            <person name="Sun S."/>
            <person name="Springer D."/>
            <person name="Dromer F."/>
            <person name="Young S."/>
            <person name="Zeng Q."/>
            <person name="Chapman S."/>
            <person name="Gujja S."/>
            <person name="Saif S."/>
            <person name="Birren B."/>
        </authorList>
    </citation>
    <scope>NUCLEOTIDE SEQUENCE</scope>
    <source>
        <strain evidence="1">CBS 10118</strain>
    </source>
</reference>
<protein>
    <submittedName>
        <fullName evidence="1">Uncharacterized protein</fullName>
    </submittedName>
</protein>
<dbReference type="VEuPathDB" id="FungiDB:I302_05193"/>
<dbReference type="EMBL" id="KI894021">
    <property type="protein sequence ID" value="OCF25374.1"/>
    <property type="molecule type" value="Genomic_DNA"/>
</dbReference>
<dbReference type="AlphaFoldDB" id="A0A1B9G2X9"/>
<organism evidence="1">
    <name type="scientific">Kwoniella bestiolae CBS 10118</name>
    <dbReference type="NCBI Taxonomy" id="1296100"/>
    <lineage>
        <taxon>Eukaryota</taxon>
        <taxon>Fungi</taxon>
        <taxon>Dikarya</taxon>
        <taxon>Basidiomycota</taxon>
        <taxon>Agaricomycotina</taxon>
        <taxon>Tremellomycetes</taxon>
        <taxon>Tremellales</taxon>
        <taxon>Cryptococcaceae</taxon>
        <taxon>Kwoniella</taxon>
    </lineage>
</organism>
<accession>A0A1B9G2X9</accession>
<name>A0A1B9G2X9_9TREE</name>
<gene>
    <name evidence="1" type="ORF">I302_05193</name>
</gene>
<evidence type="ECO:0000313" key="1">
    <source>
        <dbReference type="EMBL" id="OCF25374.1"/>
    </source>
</evidence>
<sequence length="108" mass="11753">MVELGLRTVYDSKSNFAPLETSYGTFPHLNRFFFRSLAVLSVLLMTTALPDDNTGKTTKAYDGLNKRQCPTSGEICFRVGGVIQCFPCTSATAPAHEVTEAEDNAEVA</sequence>
<reference evidence="1" key="1">
    <citation type="submission" date="2013-07" db="EMBL/GenBank/DDBJ databases">
        <title>The Genome Sequence of Cryptococcus bestiolae CBS10118.</title>
        <authorList>
            <consortium name="The Broad Institute Genome Sequencing Platform"/>
            <person name="Cuomo C."/>
            <person name="Litvintseva A."/>
            <person name="Chen Y."/>
            <person name="Heitman J."/>
            <person name="Sun S."/>
            <person name="Springer D."/>
            <person name="Dromer F."/>
            <person name="Young S.K."/>
            <person name="Zeng Q."/>
            <person name="Gargeya S."/>
            <person name="Fitzgerald M."/>
            <person name="Abouelleil A."/>
            <person name="Alvarado L."/>
            <person name="Berlin A.M."/>
            <person name="Chapman S.B."/>
            <person name="Dewar J."/>
            <person name="Goldberg J."/>
            <person name="Griggs A."/>
            <person name="Gujja S."/>
            <person name="Hansen M."/>
            <person name="Howarth C."/>
            <person name="Imamovic A."/>
            <person name="Larimer J."/>
            <person name="McCowan C."/>
            <person name="Murphy C."/>
            <person name="Pearson M."/>
            <person name="Priest M."/>
            <person name="Roberts A."/>
            <person name="Saif S."/>
            <person name="Shea T."/>
            <person name="Sykes S."/>
            <person name="Wortman J."/>
            <person name="Nusbaum C."/>
            <person name="Birren B."/>
        </authorList>
    </citation>
    <scope>NUCLEOTIDE SEQUENCE [LARGE SCALE GENOMIC DNA]</scope>
    <source>
        <strain evidence="1">CBS 10118</strain>
    </source>
</reference>
<proteinExistence type="predicted"/>